<accession>A0A9P8CM64</accession>
<keyword evidence="2" id="KW-1185">Reference proteome</keyword>
<dbReference type="AlphaFoldDB" id="A0A9P8CM64"/>
<dbReference type="OrthoDB" id="412402at2759"/>
<protein>
    <submittedName>
        <fullName evidence="1">Uncharacterized protein</fullName>
    </submittedName>
</protein>
<sequence length="271" mass="30398">MADILPVFDVINATDHVINDSCGMHIHAGFTDGLSHIEAKKIITVVALVEGCFIRQILPADRLESLFIDPISTESNLSTEAHRAALFEAAQSASQTLLPVTDKMRAHLPRSVLEMRKRGWNKTTGHLQLKNLIKTIWHTNNMYELARGILIKGGNMRGGAAICLRLPHNLKRVSLRNPLRDDLPVKTPSSIEFRYPPMKADKDHFKLWIELAKTIMNFGKMTDTVYSQRLDRLVGVLNGCSAIGQTWTLVLIELGLGERVEAWKAHKRGDH</sequence>
<organism evidence="1 2">
    <name type="scientific">Emericellopsis atlantica</name>
    <dbReference type="NCBI Taxonomy" id="2614577"/>
    <lineage>
        <taxon>Eukaryota</taxon>
        <taxon>Fungi</taxon>
        <taxon>Dikarya</taxon>
        <taxon>Ascomycota</taxon>
        <taxon>Pezizomycotina</taxon>
        <taxon>Sordariomycetes</taxon>
        <taxon>Hypocreomycetidae</taxon>
        <taxon>Hypocreales</taxon>
        <taxon>Bionectriaceae</taxon>
        <taxon>Emericellopsis</taxon>
    </lineage>
</organism>
<dbReference type="GeneID" id="70290299"/>
<dbReference type="Proteomes" id="UP000887229">
    <property type="component" value="Unassembled WGS sequence"/>
</dbReference>
<dbReference type="EMBL" id="MU251279">
    <property type="protein sequence ID" value="KAG9250351.1"/>
    <property type="molecule type" value="Genomic_DNA"/>
</dbReference>
<evidence type="ECO:0000313" key="1">
    <source>
        <dbReference type="EMBL" id="KAG9250351.1"/>
    </source>
</evidence>
<gene>
    <name evidence="1" type="ORF">F5Z01DRAFT_377264</name>
</gene>
<evidence type="ECO:0000313" key="2">
    <source>
        <dbReference type="Proteomes" id="UP000887229"/>
    </source>
</evidence>
<comment type="caution">
    <text evidence="1">The sequence shown here is derived from an EMBL/GenBank/DDBJ whole genome shotgun (WGS) entry which is preliminary data.</text>
</comment>
<reference evidence="1" key="1">
    <citation type="journal article" date="2021" name="IMA Fungus">
        <title>Genomic characterization of three marine fungi, including Emericellopsis atlantica sp. nov. with signatures of a generalist lifestyle and marine biomass degradation.</title>
        <authorList>
            <person name="Hagestad O.C."/>
            <person name="Hou L."/>
            <person name="Andersen J.H."/>
            <person name="Hansen E.H."/>
            <person name="Altermark B."/>
            <person name="Li C."/>
            <person name="Kuhnert E."/>
            <person name="Cox R.J."/>
            <person name="Crous P.W."/>
            <person name="Spatafora J.W."/>
            <person name="Lail K."/>
            <person name="Amirebrahimi M."/>
            <person name="Lipzen A."/>
            <person name="Pangilinan J."/>
            <person name="Andreopoulos W."/>
            <person name="Hayes R.D."/>
            <person name="Ng V."/>
            <person name="Grigoriev I.V."/>
            <person name="Jackson S.A."/>
            <person name="Sutton T.D.S."/>
            <person name="Dobson A.D.W."/>
            <person name="Rama T."/>
        </authorList>
    </citation>
    <scope>NUCLEOTIDE SEQUENCE</scope>
    <source>
        <strain evidence="1">TS7</strain>
    </source>
</reference>
<name>A0A9P8CM64_9HYPO</name>
<proteinExistence type="predicted"/>
<dbReference type="RefSeq" id="XP_046114275.1">
    <property type="nucleotide sequence ID" value="XM_046259396.1"/>
</dbReference>